<comment type="subcellular location">
    <subcellularLocation>
        <location evidence="6">Cytoplasm</location>
    </subcellularLocation>
</comment>
<comment type="cofactor">
    <cofactor evidence="6">
        <name>[4Fe-4S] cluster</name>
        <dbReference type="ChEBI" id="CHEBI:49883"/>
    </cofactor>
    <text evidence="6">Binds 1 [4Fe-4S] cluster per subunit.</text>
</comment>
<dbReference type="HAMAP" id="MF_00063">
    <property type="entry name" value="CysH"/>
    <property type="match status" value="1"/>
</dbReference>
<dbReference type="PANTHER" id="PTHR46482:SF9">
    <property type="entry name" value="5'-ADENYLYLSULFATE REDUCTASE 1, CHLOROPLASTIC"/>
    <property type="match status" value="1"/>
</dbReference>
<dbReference type="GO" id="GO:0004604">
    <property type="term" value="F:phosphoadenylyl-sulfate reductase (thioredoxin) activity"/>
    <property type="evidence" value="ECO:0007669"/>
    <property type="project" value="UniProtKB-UniRule"/>
</dbReference>
<feature type="binding site" evidence="6">
    <location>
        <position position="119"/>
    </location>
    <ligand>
        <name>[4Fe-4S] cluster</name>
        <dbReference type="ChEBI" id="CHEBI:49883"/>
    </ligand>
</feature>
<dbReference type="InterPro" id="IPR002500">
    <property type="entry name" value="PAPS_reduct_dom"/>
</dbReference>
<dbReference type="GO" id="GO:0043866">
    <property type="term" value="F:adenylyl-sulfate reductase (thioredoxin) activity"/>
    <property type="evidence" value="ECO:0007669"/>
    <property type="project" value="UniProtKB-EC"/>
</dbReference>
<keyword evidence="5 6" id="KW-0411">Iron-sulfur</keyword>
<keyword evidence="3 6" id="KW-0560">Oxidoreductase</keyword>
<keyword evidence="6" id="KW-0963">Cytoplasm</keyword>
<feature type="binding site" evidence="6">
    <location>
        <position position="118"/>
    </location>
    <ligand>
        <name>[4Fe-4S] cluster</name>
        <dbReference type="ChEBI" id="CHEBI:49883"/>
    </ligand>
</feature>
<evidence type="ECO:0000259" key="7">
    <source>
        <dbReference type="Pfam" id="PF01507"/>
    </source>
</evidence>
<dbReference type="GO" id="GO:0046872">
    <property type="term" value="F:metal ion binding"/>
    <property type="evidence" value="ECO:0007669"/>
    <property type="project" value="UniProtKB-KW"/>
</dbReference>
<dbReference type="Proteomes" id="UP000722750">
    <property type="component" value="Unassembled WGS sequence"/>
</dbReference>
<name>A0A941W1K2_9BACT</name>
<dbReference type="GO" id="GO:0051539">
    <property type="term" value="F:4 iron, 4 sulfur cluster binding"/>
    <property type="evidence" value="ECO:0007669"/>
    <property type="project" value="UniProtKB-UniRule"/>
</dbReference>
<comment type="pathway">
    <text evidence="6">Sulfur metabolism; hydrogen sulfide biosynthesis; sulfite from sulfate.</text>
</comment>
<dbReference type="EMBL" id="JAANXD010000033">
    <property type="protein sequence ID" value="MBS1257703.1"/>
    <property type="molecule type" value="Genomic_DNA"/>
</dbReference>
<comment type="similarity">
    <text evidence="1 6">Belongs to the PAPS reductase family. CysH subfamily.</text>
</comment>
<dbReference type="InterPro" id="IPR004511">
    <property type="entry name" value="PAPS/APS_Rdtase"/>
</dbReference>
<evidence type="ECO:0000256" key="5">
    <source>
        <dbReference type="ARBA" id="ARBA00023014"/>
    </source>
</evidence>
<evidence type="ECO:0000256" key="1">
    <source>
        <dbReference type="ARBA" id="ARBA00009732"/>
    </source>
</evidence>
<dbReference type="Gene3D" id="3.40.50.620">
    <property type="entry name" value="HUPs"/>
    <property type="match status" value="1"/>
</dbReference>
<reference evidence="8" key="1">
    <citation type="journal article" date="2021" name="ISME J.">
        <title>Fine-scale metabolic discontinuity in a stratified prokaryote microbiome of a Red Sea deep halocline.</title>
        <authorList>
            <person name="Michoud G."/>
            <person name="Ngugi D.K."/>
            <person name="Barozzi A."/>
            <person name="Merlino G."/>
            <person name="Calleja M.L."/>
            <person name="Delgado-Huertas A."/>
            <person name="Moran X.A.G."/>
            <person name="Daffonchio D."/>
        </authorList>
    </citation>
    <scope>NUCLEOTIDE SEQUENCE</scope>
    <source>
        <strain evidence="8">SuakinDeep_MAG55_1</strain>
    </source>
</reference>
<comment type="function">
    <text evidence="6">Catalyzes the formation of sulfite from adenosine 5'-phosphosulfate (APS) using thioredoxin as an electron donor.</text>
</comment>
<comment type="caution">
    <text evidence="8">The sequence shown here is derived from an EMBL/GenBank/DDBJ whole genome shotgun (WGS) entry which is preliminary data.</text>
</comment>
<proteinExistence type="inferred from homology"/>
<dbReference type="SUPFAM" id="SSF52402">
    <property type="entry name" value="Adenine nucleotide alpha hydrolases-like"/>
    <property type="match status" value="1"/>
</dbReference>
<sequence>MNIDQELVHKLEEIQDSGELMAELFRMFGKRAAIGTSGQWTGVALIDMVIRAGISKPRVYTVDTLRLFPETYDLFRELEKKYNINIEKAAPDFEAVSKMVCEHGEMIFFDSKAKQEYCCKIRKVDPNNKVLDTLDVWITGLRADQSDSRSQIKRIEIIQHKQQDGKERPLLKVTPLIAWTEENVKNYIRTHKVPVHKLLEIERDGWHYDSLGCIICTTPIGPHETRRAGRWRWFNHQLKDDQKECGLHLPGRKKAKEMV</sequence>
<feature type="domain" description="Phosphoadenosine phosphosulphate reductase" evidence="7">
    <location>
        <begin position="34"/>
        <end position="219"/>
    </location>
</feature>
<dbReference type="InterPro" id="IPR014729">
    <property type="entry name" value="Rossmann-like_a/b/a_fold"/>
</dbReference>
<dbReference type="AlphaFoldDB" id="A0A941W1K2"/>
<dbReference type="Pfam" id="PF01507">
    <property type="entry name" value="PAPS_reduct"/>
    <property type="match status" value="1"/>
</dbReference>
<dbReference type="GO" id="GO:0005737">
    <property type="term" value="C:cytoplasm"/>
    <property type="evidence" value="ECO:0007669"/>
    <property type="project" value="UniProtKB-SubCell"/>
</dbReference>
<dbReference type="GO" id="GO:0070814">
    <property type="term" value="P:hydrogen sulfide biosynthetic process"/>
    <property type="evidence" value="ECO:0007669"/>
    <property type="project" value="UniProtKB-UniRule"/>
</dbReference>
<dbReference type="GO" id="GO:0019379">
    <property type="term" value="P:sulfate assimilation, phosphoadenylyl sulfate reduction by phosphoadenylyl-sulfate reductase (thioredoxin)"/>
    <property type="evidence" value="ECO:0007669"/>
    <property type="project" value="UniProtKB-UniRule"/>
</dbReference>
<protein>
    <recommendedName>
        <fullName evidence="6">Adenosine 5'-phosphosulfate reductase</fullName>
        <shortName evidence="6">APS reductase</shortName>
        <ecNumber evidence="6">1.8.4.10</ecNumber>
    </recommendedName>
    <alternativeName>
        <fullName evidence="6">5'-adenylylsulfate reductase</fullName>
    </alternativeName>
    <alternativeName>
        <fullName evidence="6">Thioredoxin-dependent 5'-adenylylsulfate reductase</fullName>
    </alternativeName>
</protein>
<keyword evidence="2 6" id="KW-0479">Metal-binding</keyword>
<organism evidence="8 9">
    <name type="scientific">Candidatus Scalindua arabica</name>
    <dbReference type="NCBI Taxonomy" id="1127984"/>
    <lineage>
        <taxon>Bacteria</taxon>
        <taxon>Pseudomonadati</taxon>
        <taxon>Planctomycetota</taxon>
        <taxon>Candidatus Brocadiia</taxon>
        <taxon>Candidatus Brocadiales</taxon>
        <taxon>Candidatus Scalinduaceae</taxon>
        <taxon>Candidatus Scalindua</taxon>
    </lineage>
</organism>
<evidence type="ECO:0000313" key="9">
    <source>
        <dbReference type="Proteomes" id="UP000722750"/>
    </source>
</evidence>
<evidence type="ECO:0000256" key="3">
    <source>
        <dbReference type="ARBA" id="ARBA00023002"/>
    </source>
</evidence>
<evidence type="ECO:0000256" key="2">
    <source>
        <dbReference type="ARBA" id="ARBA00022723"/>
    </source>
</evidence>
<feature type="binding site" evidence="6">
    <location>
        <position position="213"/>
    </location>
    <ligand>
        <name>[4Fe-4S] cluster</name>
        <dbReference type="ChEBI" id="CHEBI:49883"/>
    </ligand>
</feature>
<evidence type="ECO:0000256" key="4">
    <source>
        <dbReference type="ARBA" id="ARBA00023004"/>
    </source>
</evidence>
<keyword evidence="4 6" id="KW-0408">Iron</keyword>
<accession>A0A941W1K2</accession>
<evidence type="ECO:0000313" key="8">
    <source>
        <dbReference type="EMBL" id="MBS1257703.1"/>
    </source>
</evidence>
<gene>
    <name evidence="6" type="primary">cysH</name>
    <name evidence="8" type="ORF">MAG551_00748</name>
</gene>
<feature type="active site" description="Nucleophile; cysteine thiosulfonate intermediate" evidence="6">
    <location>
        <position position="245"/>
    </location>
</feature>
<comment type="catalytic activity">
    <reaction evidence="6">
        <text>[thioredoxin]-disulfide + sulfite + AMP + 2 H(+) = adenosine 5'-phosphosulfate + [thioredoxin]-dithiol</text>
        <dbReference type="Rhea" id="RHEA:21976"/>
        <dbReference type="Rhea" id="RHEA-COMP:10698"/>
        <dbReference type="Rhea" id="RHEA-COMP:10700"/>
        <dbReference type="ChEBI" id="CHEBI:15378"/>
        <dbReference type="ChEBI" id="CHEBI:17359"/>
        <dbReference type="ChEBI" id="CHEBI:29950"/>
        <dbReference type="ChEBI" id="CHEBI:50058"/>
        <dbReference type="ChEBI" id="CHEBI:58243"/>
        <dbReference type="ChEBI" id="CHEBI:456215"/>
        <dbReference type="EC" id="1.8.4.10"/>
    </reaction>
</comment>
<feature type="binding site" evidence="6">
    <location>
        <position position="216"/>
    </location>
    <ligand>
        <name>[4Fe-4S] cluster</name>
        <dbReference type="ChEBI" id="CHEBI:49883"/>
    </ligand>
</feature>
<dbReference type="PIRSF" id="PIRSF000857">
    <property type="entry name" value="PAPS_reductase"/>
    <property type="match status" value="1"/>
</dbReference>
<dbReference type="NCBIfam" id="NF002537">
    <property type="entry name" value="PRK02090.1"/>
    <property type="match status" value="1"/>
</dbReference>
<dbReference type="PANTHER" id="PTHR46482">
    <property type="entry name" value="5'-ADENYLYLSULFATE REDUCTASE 3, CHLOROPLASTIC"/>
    <property type="match status" value="1"/>
</dbReference>
<evidence type="ECO:0000256" key="6">
    <source>
        <dbReference type="HAMAP-Rule" id="MF_00063"/>
    </source>
</evidence>
<dbReference type="EC" id="1.8.4.10" evidence="6"/>